<dbReference type="EMBL" id="PYNF01000002">
    <property type="protein sequence ID" value="PSV01014.1"/>
    <property type="molecule type" value="Genomic_DNA"/>
</dbReference>
<comment type="caution">
    <text evidence="1">The sequence shown here is derived from an EMBL/GenBank/DDBJ whole genome shotgun (WGS) entry which is preliminary data.</text>
</comment>
<organism evidence="1 2">
    <name type="scientific">Photobacterium kishitanii</name>
    <dbReference type="NCBI Taxonomy" id="318456"/>
    <lineage>
        <taxon>Bacteria</taxon>
        <taxon>Pseudomonadati</taxon>
        <taxon>Pseudomonadota</taxon>
        <taxon>Gammaproteobacteria</taxon>
        <taxon>Vibrionales</taxon>
        <taxon>Vibrionaceae</taxon>
        <taxon>Photobacterium</taxon>
    </lineage>
</organism>
<evidence type="ECO:0000313" key="1">
    <source>
        <dbReference type="EMBL" id="PSV01014.1"/>
    </source>
</evidence>
<dbReference type="RefSeq" id="WP_107288742.1">
    <property type="nucleotide sequence ID" value="NZ_PYNF01000002.1"/>
</dbReference>
<dbReference type="Proteomes" id="UP000241426">
    <property type="component" value="Unassembled WGS sequence"/>
</dbReference>
<proteinExistence type="predicted"/>
<gene>
    <name evidence="1" type="ORF">C9J27_03020</name>
</gene>
<protein>
    <submittedName>
        <fullName evidence="1">Uncharacterized protein</fullName>
    </submittedName>
</protein>
<dbReference type="AlphaFoldDB" id="A0A2T3KMK3"/>
<evidence type="ECO:0000313" key="2">
    <source>
        <dbReference type="Proteomes" id="UP000241426"/>
    </source>
</evidence>
<reference evidence="1 2" key="1">
    <citation type="submission" date="2018-01" db="EMBL/GenBank/DDBJ databases">
        <title>Whole genome sequencing of Histamine producing bacteria.</title>
        <authorList>
            <person name="Butler K."/>
        </authorList>
    </citation>
    <scope>NUCLEOTIDE SEQUENCE [LARGE SCALE GENOMIC DNA]</scope>
    <source>
        <strain evidence="1 2">FS-7.2</strain>
    </source>
</reference>
<sequence length="227" mass="25640">MKLLLHNASLTKDEREVFELWLLSNTTSVFIEKLKLSKNIYCSVILAIKNSFLATKQIESSKRTSINSSRLPRGITEVLRCEVENKVIFDYGCGCFQNSRDAIVEHGGIYIGFDPYNRTELDNIVAFFVLICTDVVNFIVCSNVLNVIGADLVLDSTISDISRFSPVNGKSIINVYEGNKSGIGKIVRADQYQRNERLAIYQSKFTKLSERDLTTILLKNGFIYLSK</sequence>
<name>A0A2T3KMK3_9GAMM</name>
<accession>A0A2T3KMK3</accession>